<dbReference type="InParanoid" id="A0A0G4GC65"/>
<keyword evidence="3" id="KW-1185">Reference proteome</keyword>
<dbReference type="EMBL" id="CDMY01000619">
    <property type="protein sequence ID" value="CEM26560.1"/>
    <property type="molecule type" value="Genomic_DNA"/>
</dbReference>
<dbReference type="SMART" id="SM00698">
    <property type="entry name" value="MORN"/>
    <property type="match status" value="1"/>
</dbReference>
<gene>
    <name evidence="2" type="ORF">Vbra_17400</name>
</gene>
<evidence type="ECO:0008006" key="4">
    <source>
        <dbReference type="Google" id="ProtNLM"/>
    </source>
</evidence>
<dbReference type="Gene3D" id="2.20.110.10">
    <property type="entry name" value="Histone H3 K4-specific methyltransferase SET7/9 N-terminal domain"/>
    <property type="match status" value="1"/>
</dbReference>
<name>A0A0G4GC65_VITBC</name>
<dbReference type="Pfam" id="PF02493">
    <property type="entry name" value="MORN"/>
    <property type="match status" value="1"/>
</dbReference>
<keyword evidence="1" id="KW-0677">Repeat</keyword>
<dbReference type="VEuPathDB" id="CryptoDB:Vbra_17400"/>
<dbReference type="Proteomes" id="UP000041254">
    <property type="component" value="Unassembled WGS sequence"/>
</dbReference>
<evidence type="ECO:0000256" key="1">
    <source>
        <dbReference type="ARBA" id="ARBA00022737"/>
    </source>
</evidence>
<sequence length="57" mass="6446">DDSTVYEGEWANGRKEGRGILKLATGHTLQGTWRQGEVVKVDEFRFPSDSPWVNPDL</sequence>
<feature type="non-terminal residue" evidence="2">
    <location>
        <position position="1"/>
    </location>
</feature>
<dbReference type="InterPro" id="IPR003409">
    <property type="entry name" value="MORN"/>
</dbReference>
<dbReference type="AlphaFoldDB" id="A0A0G4GC65"/>
<proteinExistence type="predicted"/>
<evidence type="ECO:0000313" key="2">
    <source>
        <dbReference type="EMBL" id="CEM26560.1"/>
    </source>
</evidence>
<dbReference type="SUPFAM" id="SSF82185">
    <property type="entry name" value="Histone H3 K4-specific methyltransferase SET7/9 N-terminal domain"/>
    <property type="match status" value="1"/>
</dbReference>
<accession>A0A0G4GC65</accession>
<organism evidence="2 3">
    <name type="scientific">Vitrella brassicaformis (strain CCMP3155)</name>
    <dbReference type="NCBI Taxonomy" id="1169540"/>
    <lineage>
        <taxon>Eukaryota</taxon>
        <taxon>Sar</taxon>
        <taxon>Alveolata</taxon>
        <taxon>Colpodellida</taxon>
        <taxon>Vitrellaceae</taxon>
        <taxon>Vitrella</taxon>
    </lineage>
</organism>
<dbReference type="OrthoDB" id="294378at2759"/>
<protein>
    <recommendedName>
        <fullName evidence="4">MORN repeat-containing protein 5</fullName>
    </recommendedName>
</protein>
<evidence type="ECO:0000313" key="3">
    <source>
        <dbReference type="Proteomes" id="UP000041254"/>
    </source>
</evidence>
<reference evidence="2 3" key="1">
    <citation type="submission" date="2014-11" db="EMBL/GenBank/DDBJ databases">
        <authorList>
            <person name="Zhu J."/>
            <person name="Qi W."/>
            <person name="Song R."/>
        </authorList>
    </citation>
    <scope>NUCLEOTIDE SEQUENCE [LARGE SCALE GENOMIC DNA]</scope>
</reference>